<dbReference type="GO" id="GO:0005886">
    <property type="term" value="C:plasma membrane"/>
    <property type="evidence" value="ECO:0007669"/>
    <property type="project" value="UniProtKB-SubCell"/>
</dbReference>
<dbReference type="Proteomes" id="UP000676325">
    <property type="component" value="Unassembled WGS sequence"/>
</dbReference>
<dbReference type="InterPro" id="IPR052157">
    <property type="entry name" value="BCAA_transport_permease"/>
</dbReference>
<feature type="transmembrane region" description="Helical" evidence="9">
    <location>
        <begin position="223"/>
        <end position="249"/>
    </location>
</feature>
<feature type="transmembrane region" description="Helical" evidence="9">
    <location>
        <begin position="261"/>
        <end position="281"/>
    </location>
</feature>
<dbReference type="Pfam" id="PF02653">
    <property type="entry name" value="BPD_transp_2"/>
    <property type="match status" value="1"/>
</dbReference>
<keyword evidence="11" id="KW-1185">Reference proteome</keyword>
<dbReference type="PANTHER" id="PTHR11795">
    <property type="entry name" value="BRANCHED-CHAIN AMINO ACID TRANSPORT SYSTEM PERMEASE PROTEIN LIVH"/>
    <property type="match status" value="1"/>
</dbReference>
<evidence type="ECO:0000256" key="5">
    <source>
        <dbReference type="ARBA" id="ARBA00022970"/>
    </source>
</evidence>
<comment type="subcellular location">
    <subcellularLocation>
        <location evidence="1">Cell membrane</location>
        <topology evidence="1">Multi-pass membrane protein</topology>
    </subcellularLocation>
</comment>
<protein>
    <submittedName>
        <fullName evidence="10">Branched-chain amino acid ABC transporter permease</fullName>
    </submittedName>
</protein>
<keyword evidence="6 9" id="KW-1133">Transmembrane helix</keyword>
<keyword evidence="3" id="KW-1003">Cell membrane</keyword>
<proteinExistence type="inferred from homology"/>
<dbReference type="EMBL" id="JAGSOH010000039">
    <property type="protein sequence ID" value="MBR7827648.1"/>
    <property type="molecule type" value="Genomic_DNA"/>
</dbReference>
<keyword evidence="5" id="KW-0029">Amino-acid transport</keyword>
<dbReference type="PANTHER" id="PTHR11795:SF442">
    <property type="entry name" value="ABC TRANSPORTER ATP-BINDING PROTEIN"/>
    <property type="match status" value="1"/>
</dbReference>
<reference evidence="10" key="1">
    <citation type="submission" date="2021-04" db="EMBL/GenBank/DDBJ databases">
        <title>Genome based classification of Actinospica acidithermotolerans sp. nov., an actinobacterium isolated from an Indonesian hot spring.</title>
        <authorList>
            <person name="Kusuma A.B."/>
            <person name="Putra K.E."/>
            <person name="Nafisah S."/>
            <person name="Loh J."/>
            <person name="Nouioui I."/>
            <person name="Goodfellow M."/>
        </authorList>
    </citation>
    <scope>NUCLEOTIDE SEQUENCE</scope>
    <source>
        <strain evidence="10">MGRD01-02</strain>
    </source>
</reference>
<gene>
    <name evidence="10" type="ORF">KDK95_15120</name>
</gene>
<evidence type="ECO:0000256" key="3">
    <source>
        <dbReference type="ARBA" id="ARBA00022475"/>
    </source>
</evidence>
<evidence type="ECO:0000256" key="4">
    <source>
        <dbReference type="ARBA" id="ARBA00022692"/>
    </source>
</evidence>
<feature type="transmembrane region" description="Helical" evidence="9">
    <location>
        <begin position="141"/>
        <end position="160"/>
    </location>
</feature>
<evidence type="ECO:0000256" key="7">
    <source>
        <dbReference type="ARBA" id="ARBA00023136"/>
    </source>
</evidence>
<dbReference type="GO" id="GO:0006865">
    <property type="term" value="P:amino acid transport"/>
    <property type="evidence" value="ECO:0007669"/>
    <property type="project" value="UniProtKB-KW"/>
</dbReference>
<sequence>MNTFVTETVSILTNAAMLFVVAAGLTLVFGALRLINMAHGSLFMVGALTVASLASGLTGGWGFAVALIAAVGLCAALGAGIEISILRRLHDREPLAQLLATFALVLVAADLAQRVWGTSDRTVATPVAGRFSVGGAVVPEYDLIVIGIAAAVALGLWLLLARTATGWRVRAAVEDPETLSVGGTNLALLRTSVFALGAGLAGLAGAAIAPLESVGPGLDTQIIVAAFIVTVVGGLGSVVGAALGAVVIATVEGLGTLWVPSYASSAGYLVMILVLAVRPWGLFGTPDR</sequence>
<feature type="transmembrane region" description="Helical" evidence="9">
    <location>
        <begin position="12"/>
        <end position="32"/>
    </location>
</feature>
<keyword evidence="4 9" id="KW-0812">Transmembrane</keyword>
<dbReference type="CDD" id="cd06582">
    <property type="entry name" value="TM_PBP1_LivH_like"/>
    <property type="match status" value="1"/>
</dbReference>
<evidence type="ECO:0000256" key="8">
    <source>
        <dbReference type="ARBA" id="ARBA00037998"/>
    </source>
</evidence>
<accession>A0A941EBP3</accession>
<name>A0A941EBP3_9ACTN</name>
<evidence type="ECO:0000313" key="10">
    <source>
        <dbReference type="EMBL" id="MBR7827648.1"/>
    </source>
</evidence>
<comment type="similarity">
    <text evidence="8">Belongs to the binding-protein-dependent transport system permease family. LivHM subfamily.</text>
</comment>
<evidence type="ECO:0000313" key="11">
    <source>
        <dbReference type="Proteomes" id="UP000676325"/>
    </source>
</evidence>
<dbReference type="InterPro" id="IPR001851">
    <property type="entry name" value="ABC_transp_permease"/>
</dbReference>
<keyword evidence="2" id="KW-0813">Transport</keyword>
<dbReference type="GO" id="GO:0022857">
    <property type="term" value="F:transmembrane transporter activity"/>
    <property type="evidence" value="ECO:0007669"/>
    <property type="project" value="InterPro"/>
</dbReference>
<evidence type="ECO:0000256" key="1">
    <source>
        <dbReference type="ARBA" id="ARBA00004651"/>
    </source>
</evidence>
<feature type="transmembrane region" description="Helical" evidence="9">
    <location>
        <begin position="39"/>
        <end position="57"/>
    </location>
</feature>
<organism evidence="10 11">
    <name type="scientific">Actinospica acidithermotolerans</name>
    <dbReference type="NCBI Taxonomy" id="2828514"/>
    <lineage>
        <taxon>Bacteria</taxon>
        <taxon>Bacillati</taxon>
        <taxon>Actinomycetota</taxon>
        <taxon>Actinomycetes</taxon>
        <taxon>Catenulisporales</taxon>
        <taxon>Actinospicaceae</taxon>
        <taxon>Actinospica</taxon>
    </lineage>
</organism>
<feature type="transmembrane region" description="Helical" evidence="9">
    <location>
        <begin position="193"/>
        <end position="211"/>
    </location>
</feature>
<keyword evidence="7 9" id="KW-0472">Membrane</keyword>
<evidence type="ECO:0000256" key="9">
    <source>
        <dbReference type="SAM" id="Phobius"/>
    </source>
</evidence>
<dbReference type="AlphaFoldDB" id="A0A941EBP3"/>
<evidence type="ECO:0000256" key="2">
    <source>
        <dbReference type="ARBA" id="ARBA00022448"/>
    </source>
</evidence>
<evidence type="ECO:0000256" key="6">
    <source>
        <dbReference type="ARBA" id="ARBA00022989"/>
    </source>
</evidence>
<comment type="caution">
    <text evidence="10">The sequence shown here is derived from an EMBL/GenBank/DDBJ whole genome shotgun (WGS) entry which is preliminary data.</text>
</comment>
<feature type="transmembrane region" description="Helical" evidence="9">
    <location>
        <begin position="63"/>
        <end position="86"/>
    </location>
</feature>
<feature type="transmembrane region" description="Helical" evidence="9">
    <location>
        <begin position="98"/>
        <end position="116"/>
    </location>
</feature>
<dbReference type="RefSeq" id="WP_212518790.1">
    <property type="nucleotide sequence ID" value="NZ_JAGSOH010000039.1"/>
</dbReference>